<keyword evidence="3" id="KW-1185">Reference proteome</keyword>
<comment type="caution">
    <text evidence="2">The sequence shown here is derived from an EMBL/GenBank/DDBJ whole genome shotgun (WGS) entry which is preliminary data.</text>
</comment>
<evidence type="ECO:0000313" key="3">
    <source>
        <dbReference type="Proteomes" id="UP001203297"/>
    </source>
</evidence>
<dbReference type="InterPro" id="IPR040976">
    <property type="entry name" value="Pkinase_fungal"/>
</dbReference>
<sequence>LRGYITPNAVWHMGGLFGRSTFAYIAFDVESTNLVYLKDFWQTDLPGIQKEGDVYCKLHDAQVPNIPKLGLAGDVPLSPECAVIASFAAQRTRTQDYLKMPDGEHKWCPGQPHVDPYVHYRLVLETLGKPLSTFKSTRQLCEVIWDAIIGKECGFILMECVLMGWDSSLSSI</sequence>
<feature type="non-terminal residue" evidence="2">
    <location>
        <position position="1"/>
    </location>
</feature>
<organism evidence="2 3">
    <name type="scientific">Multifurca ochricompacta</name>
    <dbReference type="NCBI Taxonomy" id="376703"/>
    <lineage>
        <taxon>Eukaryota</taxon>
        <taxon>Fungi</taxon>
        <taxon>Dikarya</taxon>
        <taxon>Basidiomycota</taxon>
        <taxon>Agaricomycotina</taxon>
        <taxon>Agaricomycetes</taxon>
        <taxon>Russulales</taxon>
        <taxon>Russulaceae</taxon>
        <taxon>Multifurca</taxon>
    </lineage>
</organism>
<dbReference type="Pfam" id="PF17667">
    <property type="entry name" value="Pkinase_fungal"/>
    <property type="match status" value="1"/>
</dbReference>
<feature type="domain" description="Fungal-type protein kinase" evidence="1">
    <location>
        <begin position="8"/>
        <end position="151"/>
    </location>
</feature>
<evidence type="ECO:0000259" key="1">
    <source>
        <dbReference type="Pfam" id="PF17667"/>
    </source>
</evidence>
<name>A0AAD4LZG8_9AGAM</name>
<dbReference type="EMBL" id="WTXG01000046">
    <property type="protein sequence ID" value="KAI0296734.1"/>
    <property type="molecule type" value="Genomic_DNA"/>
</dbReference>
<accession>A0AAD4LZG8</accession>
<gene>
    <name evidence="2" type="ORF">B0F90DRAFT_1636043</name>
</gene>
<dbReference type="Proteomes" id="UP001203297">
    <property type="component" value="Unassembled WGS sequence"/>
</dbReference>
<dbReference type="AlphaFoldDB" id="A0AAD4LZG8"/>
<evidence type="ECO:0000313" key="2">
    <source>
        <dbReference type="EMBL" id="KAI0296734.1"/>
    </source>
</evidence>
<proteinExistence type="predicted"/>
<reference evidence="2" key="1">
    <citation type="journal article" date="2022" name="New Phytol.">
        <title>Evolutionary transition to the ectomycorrhizal habit in the genomes of a hyperdiverse lineage of mushroom-forming fungi.</title>
        <authorList>
            <person name="Looney B."/>
            <person name="Miyauchi S."/>
            <person name="Morin E."/>
            <person name="Drula E."/>
            <person name="Courty P.E."/>
            <person name="Kohler A."/>
            <person name="Kuo A."/>
            <person name="LaButti K."/>
            <person name="Pangilinan J."/>
            <person name="Lipzen A."/>
            <person name="Riley R."/>
            <person name="Andreopoulos W."/>
            <person name="He G."/>
            <person name="Johnson J."/>
            <person name="Nolan M."/>
            <person name="Tritt A."/>
            <person name="Barry K.W."/>
            <person name="Grigoriev I.V."/>
            <person name="Nagy L.G."/>
            <person name="Hibbett D."/>
            <person name="Henrissat B."/>
            <person name="Matheny P.B."/>
            <person name="Labbe J."/>
            <person name="Martin F.M."/>
        </authorList>
    </citation>
    <scope>NUCLEOTIDE SEQUENCE</scope>
    <source>
        <strain evidence="2">BPL690</strain>
    </source>
</reference>
<protein>
    <recommendedName>
        <fullName evidence="1">Fungal-type protein kinase domain-containing protein</fullName>
    </recommendedName>
</protein>